<evidence type="ECO:0000313" key="2">
    <source>
        <dbReference type="Proteomes" id="UP000594454"/>
    </source>
</evidence>
<keyword evidence="2" id="KW-1185">Reference proteome</keyword>
<dbReference type="EMBL" id="LR899010">
    <property type="protein sequence ID" value="CAD7082182.1"/>
    <property type="molecule type" value="Genomic_DNA"/>
</dbReference>
<dbReference type="InParanoid" id="A0A7R8UKF6"/>
<organism evidence="1 2">
    <name type="scientific">Hermetia illucens</name>
    <name type="common">Black soldier fly</name>
    <dbReference type="NCBI Taxonomy" id="343691"/>
    <lineage>
        <taxon>Eukaryota</taxon>
        <taxon>Metazoa</taxon>
        <taxon>Ecdysozoa</taxon>
        <taxon>Arthropoda</taxon>
        <taxon>Hexapoda</taxon>
        <taxon>Insecta</taxon>
        <taxon>Pterygota</taxon>
        <taxon>Neoptera</taxon>
        <taxon>Endopterygota</taxon>
        <taxon>Diptera</taxon>
        <taxon>Brachycera</taxon>
        <taxon>Stratiomyomorpha</taxon>
        <taxon>Stratiomyidae</taxon>
        <taxon>Hermetiinae</taxon>
        <taxon>Hermetia</taxon>
    </lineage>
</organism>
<name>A0A7R8UKF6_HERIL</name>
<accession>A0A7R8UKF6</accession>
<reference evidence="1 2" key="1">
    <citation type="submission" date="2020-11" db="EMBL/GenBank/DDBJ databases">
        <authorList>
            <person name="Wallbank WR R."/>
            <person name="Pardo Diaz C."/>
            <person name="Kozak K."/>
            <person name="Martin S."/>
            <person name="Jiggins C."/>
            <person name="Moest M."/>
            <person name="Warren A I."/>
            <person name="Generalovic N T."/>
            <person name="Byers J.R.P. K."/>
            <person name="Montejo-Kovacevich G."/>
            <person name="Yen C E."/>
        </authorList>
    </citation>
    <scope>NUCLEOTIDE SEQUENCE [LARGE SCALE GENOMIC DNA]</scope>
</reference>
<gene>
    <name evidence="1" type="ORF">HERILL_LOCUS5235</name>
</gene>
<dbReference type="AlphaFoldDB" id="A0A7R8UKF6"/>
<proteinExistence type="predicted"/>
<protein>
    <submittedName>
        <fullName evidence="1">Uncharacterized protein</fullName>
    </submittedName>
</protein>
<sequence length="72" mass="8060">MTNDIEFELKSSLAFAVAGNNKDADCIPDKRRENAIEIHRSEKKLKLINKYDSSAYKVSQTDGSIPFKAALN</sequence>
<dbReference type="Proteomes" id="UP000594454">
    <property type="component" value="Chromosome 2"/>
</dbReference>
<evidence type="ECO:0000313" key="1">
    <source>
        <dbReference type="EMBL" id="CAD7082182.1"/>
    </source>
</evidence>